<dbReference type="AlphaFoldDB" id="A0A0J7KLA6"/>
<proteinExistence type="predicted"/>
<keyword evidence="2" id="KW-1185">Reference proteome</keyword>
<name>A0A0J7KLA6_LASNI</name>
<dbReference type="EMBL" id="LBMM01005826">
    <property type="protein sequence ID" value="KMQ91178.1"/>
    <property type="molecule type" value="Genomic_DNA"/>
</dbReference>
<comment type="caution">
    <text evidence="1">The sequence shown here is derived from an EMBL/GenBank/DDBJ whole genome shotgun (WGS) entry which is preliminary data.</text>
</comment>
<protein>
    <submittedName>
        <fullName evidence="1">Reverse</fullName>
    </submittedName>
</protein>
<dbReference type="PaxDb" id="67767-A0A0J7KLA6"/>
<evidence type="ECO:0000313" key="2">
    <source>
        <dbReference type="Proteomes" id="UP000036403"/>
    </source>
</evidence>
<evidence type="ECO:0000313" key="1">
    <source>
        <dbReference type="EMBL" id="KMQ91178.1"/>
    </source>
</evidence>
<dbReference type="OrthoDB" id="6780255at2759"/>
<sequence length="84" mass="9496">MFDIGGKILQRIICDKMENAIAASGKLTEQYDFRKSHSTVDFVITTARKARGIRRTRKDCAIVILDVKNASARWDKILATLELV</sequence>
<reference evidence="1 2" key="1">
    <citation type="submission" date="2015-04" db="EMBL/GenBank/DDBJ databases">
        <title>Lasius niger genome sequencing.</title>
        <authorList>
            <person name="Konorov E.A."/>
            <person name="Nikitin M.A."/>
            <person name="Kirill M.V."/>
            <person name="Chang P."/>
        </authorList>
    </citation>
    <scope>NUCLEOTIDE SEQUENCE [LARGE SCALE GENOMIC DNA]</scope>
    <source>
        <tissue evidence="1">Whole</tissue>
    </source>
</reference>
<organism evidence="1 2">
    <name type="scientific">Lasius niger</name>
    <name type="common">Black garden ant</name>
    <dbReference type="NCBI Taxonomy" id="67767"/>
    <lineage>
        <taxon>Eukaryota</taxon>
        <taxon>Metazoa</taxon>
        <taxon>Ecdysozoa</taxon>
        <taxon>Arthropoda</taxon>
        <taxon>Hexapoda</taxon>
        <taxon>Insecta</taxon>
        <taxon>Pterygota</taxon>
        <taxon>Neoptera</taxon>
        <taxon>Endopterygota</taxon>
        <taxon>Hymenoptera</taxon>
        <taxon>Apocrita</taxon>
        <taxon>Aculeata</taxon>
        <taxon>Formicoidea</taxon>
        <taxon>Formicidae</taxon>
        <taxon>Formicinae</taxon>
        <taxon>Lasius</taxon>
        <taxon>Lasius</taxon>
    </lineage>
</organism>
<dbReference type="Proteomes" id="UP000036403">
    <property type="component" value="Unassembled WGS sequence"/>
</dbReference>
<accession>A0A0J7KLA6</accession>
<gene>
    <name evidence="1" type="ORF">RF55_8988</name>
</gene>